<keyword evidence="4 16" id="KW-0812">Transmembrane</keyword>
<evidence type="ECO:0000256" key="8">
    <source>
        <dbReference type="ARBA" id="ARBA00022796"/>
    </source>
</evidence>
<dbReference type="SUPFAM" id="SSF56784">
    <property type="entry name" value="HAD-like"/>
    <property type="match status" value="1"/>
</dbReference>
<dbReference type="InterPro" id="IPR018303">
    <property type="entry name" value="ATPase_P-typ_P_site"/>
</dbReference>
<reference evidence="19" key="1">
    <citation type="journal article" date="2019" name="Int. J. Syst. Evol. Microbiol.">
        <title>The Global Catalogue of Microorganisms (GCM) 10K type strain sequencing project: providing services to taxonomists for standard genome sequencing and annotation.</title>
        <authorList>
            <consortium name="The Broad Institute Genomics Platform"/>
            <consortium name="The Broad Institute Genome Sequencing Center for Infectious Disease"/>
            <person name="Wu L."/>
            <person name="Ma J."/>
        </authorList>
    </citation>
    <scope>NUCLEOTIDE SEQUENCE [LARGE SCALE GENOMIC DNA]</scope>
    <source>
        <strain evidence="19">VKM B-3226</strain>
    </source>
</reference>
<dbReference type="InterPro" id="IPR008250">
    <property type="entry name" value="ATPase_P-typ_transduc_dom_A_sf"/>
</dbReference>
<keyword evidence="11" id="KW-1278">Translocase</keyword>
<dbReference type="PROSITE" id="PS00154">
    <property type="entry name" value="ATPASE_E1_E2"/>
    <property type="match status" value="1"/>
</dbReference>
<keyword evidence="3" id="KW-0813">Transport</keyword>
<evidence type="ECO:0000313" key="19">
    <source>
        <dbReference type="Proteomes" id="UP001595596"/>
    </source>
</evidence>
<dbReference type="PRINTS" id="PR00119">
    <property type="entry name" value="CATATPASE"/>
</dbReference>
<keyword evidence="14" id="KW-0406">Ion transport</keyword>
<dbReference type="SUPFAM" id="SSF81653">
    <property type="entry name" value="Calcium ATPase, transduction domain A"/>
    <property type="match status" value="1"/>
</dbReference>
<dbReference type="Gene3D" id="3.40.1110.10">
    <property type="entry name" value="Calcium-transporting ATPase, cytoplasmic domain N"/>
    <property type="match status" value="1"/>
</dbReference>
<dbReference type="InterPro" id="IPR006121">
    <property type="entry name" value="HMA_dom"/>
</dbReference>
<comment type="subcellular location">
    <subcellularLocation>
        <location evidence="16">Cell membrane</location>
    </subcellularLocation>
    <subcellularLocation>
        <location evidence="1">Endomembrane system</location>
        <topology evidence="1">Multi-pass membrane protein</topology>
    </subcellularLocation>
</comment>
<evidence type="ECO:0000256" key="10">
    <source>
        <dbReference type="ARBA" id="ARBA00022842"/>
    </source>
</evidence>
<dbReference type="SFLD" id="SFLDS00003">
    <property type="entry name" value="Haloacid_Dehalogenase"/>
    <property type="match status" value="1"/>
</dbReference>
<dbReference type="NCBIfam" id="TIGR01494">
    <property type="entry name" value="ATPase_P-type"/>
    <property type="match status" value="1"/>
</dbReference>
<dbReference type="NCBIfam" id="TIGR01511">
    <property type="entry name" value="ATPase-IB1_Cu"/>
    <property type="match status" value="1"/>
</dbReference>
<evidence type="ECO:0000259" key="17">
    <source>
        <dbReference type="PROSITE" id="PS50846"/>
    </source>
</evidence>
<dbReference type="InterPro" id="IPR001757">
    <property type="entry name" value="P_typ_ATPase"/>
</dbReference>
<keyword evidence="7 16" id="KW-0547">Nucleotide-binding</keyword>
<dbReference type="PROSITE" id="PS01047">
    <property type="entry name" value="HMA_1"/>
    <property type="match status" value="2"/>
</dbReference>
<keyword evidence="19" id="KW-1185">Reference proteome</keyword>
<sequence>MKPHTNDAELTVTGMSCASCVGRVEKALAAVPGIQNPQVNLATGRAHFHIDTPEALPRAVEALAKAGYPAESRQTRLAVEGMSCASCVGRVEKALAAMPGVSAAQVNLATGTATIHHSPAVAPQALADTVSAKGYPAQVQAEAGHHMHDHGGDAATLKRNFLIALALTLPVFIAEMGGHAFPAFHHWLHMAIGQRTLWVLEFLLTSAVLAGPGRMFFRIGIPALLRRAPEMNSLVALGASAAWLYSTVATFAPGLLPADSVHVYFEAAAVIVTLILLGRWLEARAKGRAGDAIRRLIELAPDSAHVERDGRIVEIPVAELRSGDIVHLKPGERVAVDGVLTEGSGAIDESMLTGEPVPVTKNPGDPVTGGTVNGNAALAYRVTATGGDTVLARIIRMVEDAQAAKLPVQALVDRITAVFVPVVIGLALLSFALWMILTGSLGQALVAAISVLIIACPCAMGLAVPVSIMVGTGRGAELGVLFRRGDALQRLADARIVGFDKTGTLTQGAPALTALETEDIAPLEALRLAAAAEARSEHPLAAAILAAARDKGLDLPAAEAVAATAGRGLSARVEGRALLIGNAAALAEAGVSASPALIAAAEDWAAQGATPVHLAVDGRHAAAMALADPIRPEAAEAIAELHGLGLQTAMISGDVQATAEAVGRKLGIDRVTAGVLPEGKLQAIREMGPGTVFVGDGINDAPALAAAETGIAIGTGTDVAIESAEVVLVGGDPAGVARAVRLSRNVMRNIRQNLFWAFGYNAALIPVAMGGLVPFGGPQLSPMLGAGAMALSSVFVVSNALRLRRAG</sequence>
<dbReference type="InterPro" id="IPR023298">
    <property type="entry name" value="ATPase_P-typ_TM_dom_sf"/>
</dbReference>
<feature type="transmembrane region" description="Helical" evidence="16">
    <location>
        <begin position="415"/>
        <end position="437"/>
    </location>
</feature>
<dbReference type="InterPro" id="IPR059000">
    <property type="entry name" value="ATPase_P-type_domA"/>
</dbReference>
<dbReference type="InterPro" id="IPR036412">
    <property type="entry name" value="HAD-like_sf"/>
</dbReference>
<organism evidence="18 19">
    <name type="scientific">Paracoccus simplex</name>
    <dbReference type="NCBI Taxonomy" id="2086346"/>
    <lineage>
        <taxon>Bacteria</taxon>
        <taxon>Pseudomonadati</taxon>
        <taxon>Pseudomonadota</taxon>
        <taxon>Alphaproteobacteria</taxon>
        <taxon>Rhodobacterales</taxon>
        <taxon>Paracoccaceae</taxon>
        <taxon>Paracoccus</taxon>
    </lineage>
</organism>
<evidence type="ECO:0000256" key="7">
    <source>
        <dbReference type="ARBA" id="ARBA00022741"/>
    </source>
</evidence>
<dbReference type="RefSeq" id="WP_379031196.1">
    <property type="nucleotide sequence ID" value="NZ_JBHRXE010000037.1"/>
</dbReference>
<evidence type="ECO:0000256" key="16">
    <source>
        <dbReference type="RuleBase" id="RU362081"/>
    </source>
</evidence>
<feature type="transmembrane region" description="Helical" evidence="16">
    <location>
        <begin position="754"/>
        <end position="777"/>
    </location>
</feature>
<evidence type="ECO:0000256" key="4">
    <source>
        <dbReference type="ARBA" id="ARBA00022692"/>
    </source>
</evidence>
<dbReference type="Gene3D" id="3.40.50.1000">
    <property type="entry name" value="HAD superfamily/HAD-like"/>
    <property type="match status" value="1"/>
</dbReference>
<dbReference type="NCBIfam" id="TIGR00003">
    <property type="entry name" value="copper ion binding protein"/>
    <property type="match status" value="2"/>
</dbReference>
<accession>A0ABV7S0U9</accession>
<dbReference type="Proteomes" id="UP001595596">
    <property type="component" value="Unassembled WGS sequence"/>
</dbReference>
<protein>
    <submittedName>
        <fullName evidence="18">Heavy metal translocating P-type ATPase</fullName>
    </submittedName>
</protein>
<dbReference type="SFLD" id="SFLDF00027">
    <property type="entry name" value="p-type_atpase"/>
    <property type="match status" value="1"/>
</dbReference>
<keyword evidence="8" id="KW-0187">Copper transport</keyword>
<feature type="transmembrane region" description="Helical" evidence="16">
    <location>
        <begin position="161"/>
        <end position="184"/>
    </location>
</feature>
<dbReference type="InterPro" id="IPR044492">
    <property type="entry name" value="P_typ_ATPase_HD_dom"/>
</dbReference>
<dbReference type="CDD" id="cd02094">
    <property type="entry name" value="P-type_ATPase_Cu-like"/>
    <property type="match status" value="1"/>
</dbReference>
<name>A0ABV7S0U9_9RHOB</name>
<evidence type="ECO:0000256" key="11">
    <source>
        <dbReference type="ARBA" id="ARBA00022967"/>
    </source>
</evidence>
<evidence type="ECO:0000256" key="2">
    <source>
        <dbReference type="ARBA" id="ARBA00006024"/>
    </source>
</evidence>
<dbReference type="Pfam" id="PF00403">
    <property type="entry name" value="HMA"/>
    <property type="match status" value="2"/>
</dbReference>
<keyword evidence="16" id="KW-1003">Cell membrane</keyword>
<dbReference type="SUPFAM" id="SSF81665">
    <property type="entry name" value="Calcium ATPase, transmembrane domain M"/>
    <property type="match status" value="1"/>
</dbReference>
<comment type="caution">
    <text evidence="18">The sequence shown here is derived from an EMBL/GenBank/DDBJ whole genome shotgun (WGS) entry which is preliminary data.</text>
</comment>
<evidence type="ECO:0000256" key="1">
    <source>
        <dbReference type="ARBA" id="ARBA00004127"/>
    </source>
</evidence>
<dbReference type="SFLD" id="SFLDG00002">
    <property type="entry name" value="C1.7:_P-type_atpase_like"/>
    <property type="match status" value="1"/>
</dbReference>
<dbReference type="InterPro" id="IPR027256">
    <property type="entry name" value="P-typ_ATPase_IB"/>
</dbReference>
<feature type="transmembrane region" description="Helical" evidence="16">
    <location>
        <begin position="443"/>
        <end position="464"/>
    </location>
</feature>
<evidence type="ECO:0000256" key="12">
    <source>
        <dbReference type="ARBA" id="ARBA00022989"/>
    </source>
</evidence>
<keyword evidence="15 16" id="KW-0472">Membrane</keyword>
<gene>
    <name evidence="18" type="ORF">ACFOMP_12940</name>
</gene>
<keyword evidence="13" id="KW-0186">Copper</keyword>
<keyword evidence="12 16" id="KW-1133">Transmembrane helix</keyword>
<feature type="domain" description="HMA" evidence="17">
    <location>
        <begin position="73"/>
        <end position="138"/>
    </location>
</feature>
<dbReference type="EMBL" id="JBHRXE010000037">
    <property type="protein sequence ID" value="MFC3570362.1"/>
    <property type="molecule type" value="Genomic_DNA"/>
</dbReference>
<feature type="transmembrane region" description="Helical" evidence="16">
    <location>
        <begin position="234"/>
        <end position="256"/>
    </location>
</feature>
<evidence type="ECO:0000313" key="18">
    <source>
        <dbReference type="EMBL" id="MFC3570362.1"/>
    </source>
</evidence>
<dbReference type="PANTHER" id="PTHR43520">
    <property type="entry name" value="ATP7, ISOFORM B"/>
    <property type="match status" value="1"/>
</dbReference>
<dbReference type="Gene3D" id="2.70.150.10">
    <property type="entry name" value="Calcium-transporting ATPase, cytoplasmic transduction domain A"/>
    <property type="match status" value="1"/>
</dbReference>
<feature type="transmembrane region" description="Helical" evidence="16">
    <location>
        <begin position="196"/>
        <end position="213"/>
    </location>
</feature>
<dbReference type="Gene3D" id="3.30.70.100">
    <property type="match status" value="2"/>
</dbReference>
<evidence type="ECO:0000256" key="6">
    <source>
        <dbReference type="ARBA" id="ARBA00022737"/>
    </source>
</evidence>
<dbReference type="PRINTS" id="PR00943">
    <property type="entry name" value="CUATPASE"/>
</dbReference>
<comment type="similarity">
    <text evidence="2 16">Belongs to the cation transport ATPase (P-type) (TC 3.A.3) family. Type IB subfamily.</text>
</comment>
<evidence type="ECO:0000256" key="3">
    <source>
        <dbReference type="ARBA" id="ARBA00022448"/>
    </source>
</evidence>
<evidence type="ECO:0000256" key="5">
    <source>
        <dbReference type="ARBA" id="ARBA00022723"/>
    </source>
</evidence>
<feature type="transmembrane region" description="Helical" evidence="16">
    <location>
        <begin position="262"/>
        <end position="281"/>
    </location>
</feature>
<feature type="domain" description="HMA" evidence="17">
    <location>
        <begin position="6"/>
        <end position="71"/>
    </location>
</feature>
<dbReference type="PROSITE" id="PS50846">
    <property type="entry name" value="HMA_2"/>
    <property type="match status" value="2"/>
</dbReference>
<dbReference type="SUPFAM" id="SSF55008">
    <property type="entry name" value="HMA, heavy metal-associated domain"/>
    <property type="match status" value="2"/>
</dbReference>
<dbReference type="InterPro" id="IPR006122">
    <property type="entry name" value="HMA_Cu_ion-bd"/>
</dbReference>
<evidence type="ECO:0000256" key="14">
    <source>
        <dbReference type="ARBA" id="ARBA00023065"/>
    </source>
</evidence>
<dbReference type="PANTHER" id="PTHR43520:SF8">
    <property type="entry name" value="P-TYPE CU(+) TRANSPORTER"/>
    <property type="match status" value="1"/>
</dbReference>
<dbReference type="InterPro" id="IPR023214">
    <property type="entry name" value="HAD_sf"/>
</dbReference>
<dbReference type="CDD" id="cd00371">
    <property type="entry name" value="HMA"/>
    <property type="match status" value="2"/>
</dbReference>
<dbReference type="InterPro" id="IPR036163">
    <property type="entry name" value="HMA_dom_sf"/>
</dbReference>
<evidence type="ECO:0000256" key="9">
    <source>
        <dbReference type="ARBA" id="ARBA00022840"/>
    </source>
</evidence>
<dbReference type="Pfam" id="PF00122">
    <property type="entry name" value="E1-E2_ATPase"/>
    <property type="match status" value="1"/>
</dbReference>
<evidence type="ECO:0000256" key="13">
    <source>
        <dbReference type="ARBA" id="ARBA00023008"/>
    </source>
</evidence>
<dbReference type="InterPro" id="IPR017969">
    <property type="entry name" value="Heavy-metal-associated_CS"/>
</dbReference>
<evidence type="ECO:0000256" key="15">
    <source>
        <dbReference type="ARBA" id="ARBA00023136"/>
    </source>
</evidence>
<dbReference type="InterPro" id="IPR023299">
    <property type="entry name" value="ATPase_P-typ_cyto_dom_N"/>
</dbReference>
<feature type="transmembrane region" description="Helical" evidence="16">
    <location>
        <begin position="783"/>
        <end position="801"/>
    </location>
</feature>
<keyword evidence="10" id="KW-0460">Magnesium</keyword>
<dbReference type="Pfam" id="PF00702">
    <property type="entry name" value="Hydrolase"/>
    <property type="match status" value="1"/>
</dbReference>
<keyword evidence="9 16" id="KW-0067">ATP-binding</keyword>
<proteinExistence type="inferred from homology"/>
<keyword evidence="6" id="KW-0677">Repeat</keyword>
<dbReference type="NCBIfam" id="TIGR01525">
    <property type="entry name" value="ATPase-IB_hvy"/>
    <property type="match status" value="1"/>
</dbReference>
<keyword evidence="5 16" id="KW-0479">Metal-binding</keyword>